<dbReference type="GO" id="GO:0003779">
    <property type="term" value="F:actin binding"/>
    <property type="evidence" value="ECO:0007669"/>
    <property type="project" value="InterPro"/>
</dbReference>
<feature type="compositionally biased region" description="Basic and acidic residues" evidence="4">
    <location>
        <begin position="1619"/>
        <end position="1633"/>
    </location>
</feature>
<dbReference type="OMA" id="PKREAMY"/>
<dbReference type="SMART" id="SM01139">
    <property type="entry name" value="Drf_FH3"/>
    <property type="match status" value="1"/>
</dbReference>
<feature type="region of interest" description="Disordered" evidence="4">
    <location>
        <begin position="916"/>
        <end position="937"/>
    </location>
</feature>
<dbReference type="Gene3D" id="1.25.10.10">
    <property type="entry name" value="Leucine-rich Repeat Variant"/>
    <property type="match status" value="1"/>
</dbReference>
<feature type="region of interest" description="Disordered" evidence="4">
    <location>
        <begin position="1054"/>
        <end position="1158"/>
    </location>
</feature>
<feature type="compositionally biased region" description="Polar residues" evidence="4">
    <location>
        <begin position="274"/>
        <end position="292"/>
    </location>
</feature>
<dbReference type="OrthoDB" id="1668162at2759"/>
<dbReference type="eggNOG" id="KOG1924">
    <property type="taxonomic scope" value="Eukaryota"/>
</dbReference>
<feature type="compositionally biased region" description="Pro residues" evidence="4">
    <location>
        <begin position="1111"/>
        <end position="1130"/>
    </location>
</feature>
<feature type="coiled-coil region" evidence="3">
    <location>
        <begin position="1014"/>
        <end position="1041"/>
    </location>
</feature>
<comment type="similarity">
    <text evidence="1">Belongs to the formin homology family. Diaphanous subfamily.</text>
</comment>
<dbReference type="Pfam" id="PF06367">
    <property type="entry name" value="Drf_FH3"/>
    <property type="match status" value="1"/>
</dbReference>
<accession>G4T5K5</accession>
<dbReference type="InterPro" id="IPR015425">
    <property type="entry name" value="FH2_Formin"/>
</dbReference>
<keyword evidence="8" id="KW-1185">Reference proteome</keyword>
<dbReference type="eggNOG" id="KOG1922">
    <property type="taxonomic scope" value="Eukaryota"/>
</dbReference>
<feature type="compositionally biased region" description="Polar residues" evidence="4">
    <location>
        <begin position="1586"/>
        <end position="1616"/>
    </location>
</feature>
<feature type="coiled-coil region" evidence="3">
    <location>
        <begin position="844"/>
        <end position="871"/>
    </location>
</feature>
<dbReference type="InterPro" id="IPR014768">
    <property type="entry name" value="GBD/FH3_dom"/>
</dbReference>
<feature type="region of interest" description="Disordered" evidence="4">
    <location>
        <begin position="435"/>
        <end position="466"/>
    </location>
</feature>
<dbReference type="HOGENOM" id="CLU_000873_0_0_1"/>
<dbReference type="GO" id="GO:0031267">
    <property type="term" value="F:small GTPase binding"/>
    <property type="evidence" value="ECO:0007669"/>
    <property type="project" value="InterPro"/>
</dbReference>
<evidence type="ECO:0000256" key="3">
    <source>
        <dbReference type="SAM" id="Coils"/>
    </source>
</evidence>
<dbReference type="SUPFAM" id="SSF101447">
    <property type="entry name" value="Formin homology 2 domain (FH2 domain)"/>
    <property type="match status" value="1"/>
</dbReference>
<dbReference type="SMART" id="SM00498">
    <property type="entry name" value="FH2"/>
    <property type="match status" value="1"/>
</dbReference>
<organism evidence="7 8">
    <name type="scientific">Serendipita indica (strain DSM 11827)</name>
    <name type="common">Root endophyte fungus</name>
    <name type="synonym">Piriformospora indica</name>
    <dbReference type="NCBI Taxonomy" id="1109443"/>
    <lineage>
        <taxon>Eukaryota</taxon>
        <taxon>Fungi</taxon>
        <taxon>Dikarya</taxon>
        <taxon>Basidiomycota</taxon>
        <taxon>Agaricomycotina</taxon>
        <taxon>Agaricomycetes</taxon>
        <taxon>Sebacinales</taxon>
        <taxon>Serendipitaceae</taxon>
        <taxon>Serendipita</taxon>
    </lineage>
</organism>
<evidence type="ECO:0000259" key="5">
    <source>
        <dbReference type="PROSITE" id="PS51232"/>
    </source>
</evidence>
<sequence>MAAPPFIVPTLSPTGAIYFAAVGQNATVQDIITELSEMEEVVESVLGDLQAGGWGVQKIRRPPGDGSAISDDELKQYGNGLLASTELVKPLLGPSKPPAMQRHFSAFPLSSHLHTPPIRLVSLHPLLHVTLRSMRIPDLEDDIDIEWFLARTTTAEEVVNTVTEELGLPKVISGPGGGTVDYVLEEAWITTDGEEVTTRVSNSAILSHVLETPLKASPSTGAQRHIRICVPDEWYRRAKSRSLSLTPLESDGPQQDTSTLSEDDNEGTEKQRPKASSVQRVSQDTQQARQSSRFSLFEGWGTITSPPASTRPLSQVLTGDRSSISVPVAVLEIQKTGLGIDTDQDALGEEAVTAEFERMMDELGLKEDRREAMRSMPLERKKYLVHQSRQSKIMMGTSTSTAQTPVQTSPEPTPAPMSPQVTGGLMKRFSIWGGSPTPAPAPASPSNKEIASEQTPISPQVTGGLWGSWWPATPKESGGNKDTGRTQAKSVEWFADGLRNGKANDMRLAKHLISLRVHLSTAKLPWIEKFLDQEKGMDALAEILSSLVGKKRKPTETEELVLLETIKCLRVLLNTSPGYPHVLRSPTLITHITFALHDAGLKLRALACDLLAAICVISMNEGHQLVLGALSDYRVSFEERFRFEELLSILRLDEDMIAGSEEEGIWEARGATLGLLIALTSCSDVLEDRVMIREELSRRGLNEIMVGLRYIKPPDSLMKQLDAYAEDKYEDEEDLREQARSVGAVRPNGQAEDGTTSQLLQLRQSYPDLFPQIQALLNACEAILQRYIEWDFKQDIIVASRIFLEHISLLDKFDDWERLLAQFSSSIQQSLPHRLLHLTNSDSVDDFKLQINDLRQRISSLEAELTTRDSEIASLRSANNQDPPARQSGKAISGDVRGFVERLRQKEKQVAQLQTELASLKSSTPSEADEQAKRERERAKLTKLTEELGIARAKITELEDTVTAKNKEVLYLKRALESVYSRFNATNSSNTAESTSNNPEVDVQVMANHTIEGLAKKEEEIKALNDAIDKLKSELSEKQANPLEVATLEKQFKARVAPPPPPPTKPKKPVNNPPSVPVHSVPSETTEAAPVPLPPPPPPPMPPAQSYANVPPAPPPPPAPMPPPLPPPMATTPTGISIPPPPPPAPGLPGVPAPPPPPPPMSLGNASIPPPPPPFAMGNIGRPTTAKPPGKKLKPFFWNKLAPVQLQSTVWTEIDATLATIDTKELEDIFSVDNQPPSRQSKRESNKQQAPTTLLDITRANNIAIMLSRIKLSNQDIRRALSSVDDSKLSVDDLQAIARQLPTNEEATRLRDFGDLSRLANSDQYFGEIMKVPRLAERLDSMIYRRKLELDVAEIQPDLEMVRKAATELRESTKFKTVLSTVLAVGNALNGNTFRGGARGFQLESLLKLKETKTAKTGSECPTLLHYLAKILMRSDASLVMFMEDLPHIEAAARISVQYVLTSISTLSLGIEKVSEEVSIHKEIPLDAEDGFIRVMEPFVKRMQPMVSSIKAAGDSLNTELKGLLVYFGEASNGSESTKPEDFFNLVISFSSALQKAALEMHEKEETKRPPLTPSVSIERTEEVQENTVKGPNPRTSNNYLSPPSSQGRAAGNQTVGRGDVDQAIRSMREGQRRVRPNRPLSKMFLDGTNSGGRPVSRAYD</sequence>
<dbReference type="Gene3D" id="1.20.58.2220">
    <property type="entry name" value="Formin, FH2 domain"/>
    <property type="match status" value="1"/>
</dbReference>
<dbReference type="Pfam" id="PF02181">
    <property type="entry name" value="FH2"/>
    <property type="match status" value="1"/>
</dbReference>
<dbReference type="SMART" id="SM01140">
    <property type="entry name" value="Drf_GBD"/>
    <property type="match status" value="1"/>
</dbReference>
<feature type="compositionally biased region" description="Polar residues" evidence="4">
    <location>
        <begin position="447"/>
        <end position="461"/>
    </location>
</feature>
<dbReference type="Gene3D" id="1.10.20.40">
    <property type="entry name" value="Formin, diaphanous GTPase-binding domain"/>
    <property type="match status" value="1"/>
</dbReference>
<evidence type="ECO:0000256" key="2">
    <source>
        <dbReference type="ARBA" id="ARBA00023054"/>
    </source>
</evidence>
<dbReference type="PROSITE" id="PS51232">
    <property type="entry name" value="GBD_FH3"/>
    <property type="match status" value="1"/>
</dbReference>
<feature type="domain" description="GBD/FH3" evidence="5">
    <location>
        <begin position="344"/>
        <end position="815"/>
    </location>
</feature>
<evidence type="ECO:0000259" key="6">
    <source>
        <dbReference type="PROSITE" id="PS51444"/>
    </source>
</evidence>
<feature type="compositionally biased region" description="Polar residues" evidence="4">
    <location>
        <begin position="396"/>
        <end position="410"/>
    </location>
</feature>
<feature type="region of interest" description="Disordered" evidence="4">
    <location>
        <begin position="1560"/>
        <end position="1661"/>
    </location>
</feature>
<feature type="region of interest" description="Disordered" evidence="4">
    <location>
        <begin position="244"/>
        <end position="292"/>
    </location>
</feature>
<dbReference type="PANTHER" id="PTHR45725:SF1">
    <property type="entry name" value="DISHEVELLED ASSOCIATED ACTIVATOR OF MORPHOGENESIS, ISOFORM D"/>
    <property type="match status" value="1"/>
</dbReference>
<proteinExistence type="inferred from homology"/>
<dbReference type="InterPro" id="IPR042201">
    <property type="entry name" value="FH2_Formin_sf"/>
</dbReference>
<gene>
    <name evidence="7" type="ORF">PIIN_00249</name>
</gene>
<name>G4T5K5_SERID</name>
<keyword evidence="2 3" id="KW-0175">Coiled coil</keyword>
<dbReference type="Pfam" id="PF06371">
    <property type="entry name" value="Drf_GBD"/>
    <property type="match status" value="1"/>
</dbReference>
<dbReference type="InterPro" id="IPR010473">
    <property type="entry name" value="GTPase-bd"/>
</dbReference>
<dbReference type="InterPro" id="IPR011989">
    <property type="entry name" value="ARM-like"/>
</dbReference>
<feature type="compositionally biased region" description="Polar residues" evidence="4">
    <location>
        <begin position="244"/>
        <end position="260"/>
    </location>
</feature>
<dbReference type="PROSITE" id="PS51444">
    <property type="entry name" value="FH2"/>
    <property type="match status" value="1"/>
</dbReference>
<dbReference type="SUPFAM" id="SSF48371">
    <property type="entry name" value="ARM repeat"/>
    <property type="match status" value="1"/>
</dbReference>
<dbReference type="InParanoid" id="G4T5K5"/>
<dbReference type="Proteomes" id="UP000007148">
    <property type="component" value="Unassembled WGS sequence"/>
</dbReference>
<feature type="compositionally biased region" description="Pro residues" evidence="4">
    <location>
        <begin position="1091"/>
        <end position="1103"/>
    </location>
</feature>
<evidence type="ECO:0000256" key="1">
    <source>
        <dbReference type="ARBA" id="ARBA00008214"/>
    </source>
</evidence>
<evidence type="ECO:0000313" key="8">
    <source>
        <dbReference type="Proteomes" id="UP000007148"/>
    </source>
</evidence>
<dbReference type="InterPro" id="IPR016024">
    <property type="entry name" value="ARM-type_fold"/>
</dbReference>
<feature type="region of interest" description="Disordered" evidence="4">
    <location>
        <begin position="1232"/>
        <end position="1251"/>
    </location>
</feature>
<dbReference type="InterPro" id="IPR044933">
    <property type="entry name" value="DIA_GBD_sf"/>
</dbReference>
<feature type="domain" description="FH2" evidence="6">
    <location>
        <begin position="1183"/>
        <end position="1580"/>
    </location>
</feature>
<feature type="compositionally biased region" description="Basic and acidic residues" evidence="4">
    <location>
        <begin position="1560"/>
        <end position="1569"/>
    </location>
</feature>
<dbReference type="InterPro" id="IPR010472">
    <property type="entry name" value="FH3_dom"/>
</dbReference>
<evidence type="ECO:0000256" key="4">
    <source>
        <dbReference type="SAM" id="MobiDB-lite"/>
    </source>
</evidence>
<feature type="compositionally biased region" description="Pro residues" evidence="4">
    <location>
        <begin position="1138"/>
        <end position="1158"/>
    </location>
</feature>
<dbReference type="InterPro" id="IPR051425">
    <property type="entry name" value="Formin_Homology"/>
</dbReference>
<feature type="compositionally biased region" description="Polar residues" evidence="4">
    <location>
        <begin position="916"/>
        <end position="926"/>
    </location>
</feature>
<dbReference type="EMBL" id="CAFZ01000003">
    <property type="protein sequence ID" value="CCA66565.1"/>
    <property type="molecule type" value="Genomic_DNA"/>
</dbReference>
<comment type="caution">
    <text evidence="7">The sequence shown here is derived from an EMBL/GenBank/DDBJ whole genome shotgun (WGS) entry which is preliminary data.</text>
</comment>
<protein>
    <submittedName>
        <fullName evidence="7">Related to diaphanous protein homolog 1</fullName>
    </submittedName>
</protein>
<feature type="region of interest" description="Disordered" evidence="4">
    <location>
        <begin position="396"/>
        <end position="419"/>
    </location>
</feature>
<evidence type="ECO:0000313" key="7">
    <source>
        <dbReference type="EMBL" id="CCA66565.1"/>
    </source>
</evidence>
<dbReference type="STRING" id="1109443.G4T5K5"/>
<reference evidence="7 8" key="1">
    <citation type="journal article" date="2011" name="PLoS Pathog.">
        <title>Endophytic Life Strategies Decoded by Genome and Transcriptome Analyses of the Mutualistic Root Symbiont Piriformospora indica.</title>
        <authorList>
            <person name="Zuccaro A."/>
            <person name="Lahrmann U."/>
            <person name="Guldener U."/>
            <person name="Langen G."/>
            <person name="Pfiffi S."/>
            <person name="Biedenkopf D."/>
            <person name="Wong P."/>
            <person name="Samans B."/>
            <person name="Grimm C."/>
            <person name="Basiewicz M."/>
            <person name="Murat C."/>
            <person name="Martin F."/>
            <person name="Kogel K.H."/>
        </authorList>
    </citation>
    <scope>NUCLEOTIDE SEQUENCE [LARGE SCALE GENOMIC DNA]</scope>
    <source>
        <strain evidence="7 8">DSM 11827</strain>
    </source>
</reference>
<dbReference type="GO" id="GO:0030036">
    <property type="term" value="P:actin cytoskeleton organization"/>
    <property type="evidence" value="ECO:0007669"/>
    <property type="project" value="InterPro"/>
</dbReference>
<dbReference type="PANTHER" id="PTHR45725">
    <property type="entry name" value="FORMIN HOMOLOGY 2 FAMILY MEMBER"/>
    <property type="match status" value="1"/>
</dbReference>